<dbReference type="InterPro" id="IPR008936">
    <property type="entry name" value="Rho_GTPase_activation_prot"/>
</dbReference>
<feature type="region of interest" description="Disordered" evidence="2">
    <location>
        <begin position="910"/>
        <end position="936"/>
    </location>
</feature>
<dbReference type="Gene3D" id="1.10.555.10">
    <property type="entry name" value="Rho GTPase activation protein"/>
    <property type="match status" value="1"/>
</dbReference>
<dbReference type="InterPro" id="IPR000198">
    <property type="entry name" value="RhoGAP_dom"/>
</dbReference>
<dbReference type="Pfam" id="PF00620">
    <property type="entry name" value="RhoGAP"/>
    <property type="match status" value="1"/>
</dbReference>
<feature type="region of interest" description="Disordered" evidence="2">
    <location>
        <begin position="300"/>
        <end position="403"/>
    </location>
</feature>
<dbReference type="GO" id="GO:0007264">
    <property type="term" value="P:small GTPase-mediated signal transduction"/>
    <property type="evidence" value="ECO:0007669"/>
    <property type="project" value="TreeGrafter"/>
</dbReference>
<dbReference type="Ensembl" id="ENSUMAT00000039346.1">
    <property type="protein sequence ID" value="ENSUMAP00000033263.1"/>
    <property type="gene ID" value="ENSUMAG00000023973.1"/>
</dbReference>
<dbReference type="GeneTree" id="ENSGT00940000161411"/>
<feature type="compositionally biased region" description="Basic and acidic residues" evidence="2">
    <location>
        <begin position="653"/>
        <end position="694"/>
    </location>
</feature>
<dbReference type="PANTHER" id="PTHR15729">
    <property type="entry name" value="CDC42 GTPASE-ACTIVATING PROTEIN"/>
    <property type="match status" value="1"/>
</dbReference>
<dbReference type="AlphaFoldDB" id="A0A452VHW8"/>
<feature type="compositionally biased region" description="Basic and acidic residues" evidence="2">
    <location>
        <begin position="308"/>
        <end position="321"/>
    </location>
</feature>
<feature type="compositionally biased region" description="Low complexity" evidence="2">
    <location>
        <begin position="823"/>
        <end position="832"/>
    </location>
</feature>
<evidence type="ECO:0000256" key="1">
    <source>
        <dbReference type="ARBA" id="ARBA00022468"/>
    </source>
</evidence>
<feature type="region of interest" description="Disordered" evidence="2">
    <location>
        <begin position="525"/>
        <end position="858"/>
    </location>
</feature>
<evidence type="ECO:0000256" key="2">
    <source>
        <dbReference type="SAM" id="MobiDB-lite"/>
    </source>
</evidence>
<dbReference type="SMART" id="SM00324">
    <property type="entry name" value="RhoGAP"/>
    <property type="match status" value="1"/>
</dbReference>
<feature type="compositionally biased region" description="Basic and acidic residues" evidence="2">
    <location>
        <begin position="597"/>
        <end position="615"/>
    </location>
</feature>
<gene>
    <name evidence="4" type="primary">ARHGAP30</name>
</gene>
<evidence type="ECO:0000259" key="3">
    <source>
        <dbReference type="PROSITE" id="PS50238"/>
    </source>
</evidence>
<feature type="region of interest" description="Disordered" evidence="2">
    <location>
        <begin position="451"/>
        <end position="492"/>
    </location>
</feature>
<feature type="region of interest" description="Disordered" evidence="2">
    <location>
        <begin position="992"/>
        <end position="1046"/>
    </location>
</feature>
<dbReference type="GO" id="GO:0035024">
    <property type="term" value="P:negative regulation of Rho protein signal transduction"/>
    <property type="evidence" value="ECO:0007669"/>
    <property type="project" value="Ensembl"/>
</dbReference>
<dbReference type="InterPro" id="IPR051576">
    <property type="entry name" value="PX-Rho_GAP"/>
</dbReference>
<dbReference type="PANTHER" id="PTHR15729:SF12">
    <property type="entry name" value="RHO GTPASE-ACTIVATING PROTEIN 30"/>
    <property type="match status" value="1"/>
</dbReference>
<feature type="compositionally biased region" description="Low complexity" evidence="2">
    <location>
        <begin position="921"/>
        <end position="936"/>
    </location>
</feature>
<keyword evidence="1" id="KW-0343">GTPase activation</keyword>
<sequence>MKSRQKGKKKGSSKERVFGCDLQEQLQRSGQEVPQVLKSCAEFVEEYGVVDGIYRLSGVSSNIQKLRQEFEAERKPDLRKDVYLQDIHCVSSLCKAYFRELPDPLLTYRLYDKFADAVGVQLEPERLVKILEVLRELPVPNYRTLEFLMRHLVHMASFSAQTNMHARNLAIVWAPNLLRSKDIEASGFNGTAAFMEVRVQSIVVEFILTHVDQLFGGAALSGGETESGWRSLPGARGSGSPEDLMPRSLPYHLPSILQAGDGPPQMRPYHTIIEFAEHKRKGSLKVRKWRSIFNLGRSGHETKRKLPRGAEDREDKSDKGTLRPAKSMDSLSAAAGASDEPEGLAGPSSPRPSPLLPDSLENDSVEAAEGEQEPEAETLGGTNSEPGTPRAGRSVIRTGGSSRAERCVGVHISDPYNVNLPLHITSILSVPPNIISNVSLARLTRGLECPALQPRPSPASGLGPGPGPPDEKLEASSAAGPLADGGPEDMAPALEDCLSQEVEEFSVEPPLDDLSLDEAQFVLAPSCCSPDSADPRPEGEEESGEEVFLSAYDDLSPLLTPKHPTWEGPESLEEETAGCGRQGAPGHAEEGQACCKVGEDKETEPESTRDIREEAEGSPGSEVEDGEAAEEGGKAGGSQEMVVSLREGSGEETEAKGEESKGQQEDESVEEAKDMEGTGGEQGKDKETERKTEREEEAEEGEEGQVQARSDPECGVQENQVAEESWEVVHKQETEGGRQDEGKGQKGQEHQEAREDQRDGEDGRSPEAAAGGEAGEVSMDRESRDGESERDQRAGGDHLGKDSLPEGSHVESLEVDGAREGNSQSSEAEQAAPQPPQPEEMEPEGQPSPEGCNLCPCPLGSASGVSMRLASTLVQVQQVRSVPVVPPKPQFAKMPSAMCSKIHVAPASPCPRPGRLDGTPGERAWGSRASRSSWRNGGSLSFDAAVALARDRQRTEAQGVRRTQTCTGGGDYSLIPRTSPCSMIPAYSPRPLSCLELPPEDTEGSGHRSRHSLPPREPQPPDLLLSPQRRSYAFETQANPGRGEGL</sequence>
<evidence type="ECO:0000313" key="4">
    <source>
        <dbReference type="Ensembl" id="ENSUMAP00000033263"/>
    </source>
</evidence>
<feature type="domain" description="Rho-GAP" evidence="3">
    <location>
        <begin position="20"/>
        <end position="215"/>
    </location>
</feature>
<feature type="compositionally biased region" description="Basic and acidic residues" evidence="2">
    <location>
        <begin position="727"/>
        <end position="765"/>
    </location>
</feature>
<feature type="compositionally biased region" description="Acidic residues" evidence="2">
    <location>
        <begin position="360"/>
        <end position="376"/>
    </location>
</feature>
<accession>A0A452VHW8</accession>
<proteinExistence type="predicted"/>
<feature type="region of interest" description="Disordered" evidence="2">
    <location>
        <begin position="222"/>
        <end position="247"/>
    </location>
</feature>
<dbReference type="FunFam" id="1.10.555.10:FF:000002">
    <property type="entry name" value="rho GTPase-activating protein 32 isoform X1"/>
    <property type="match status" value="1"/>
</dbReference>
<organism evidence="4">
    <name type="scientific">Ursus maritimus</name>
    <name type="common">Polar bear</name>
    <name type="synonym">Thalarctos maritimus</name>
    <dbReference type="NCBI Taxonomy" id="29073"/>
    <lineage>
        <taxon>Eukaryota</taxon>
        <taxon>Metazoa</taxon>
        <taxon>Chordata</taxon>
        <taxon>Craniata</taxon>
        <taxon>Vertebrata</taxon>
        <taxon>Euteleostomi</taxon>
        <taxon>Mammalia</taxon>
        <taxon>Eutheria</taxon>
        <taxon>Laurasiatheria</taxon>
        <taxon>Carnivora</taxon>
        <taxon>Caniformia</taxon>
        <taxon>Ursidae</taxon>
        <taxon>Ursus</taxon>
    </lineage>
</organism>
<dbReference type="OMA" id="VGCDLCP"/>
<name>A0A452VHW8_URSMA</name>
<dbReference type="CDD" id="cd04384">
    <property type="entry name" value="RhoGAP_CdGAP"/>
    <property type="match status" value="1"/>
</dbReference>
<dbReference type="PROSITE" id="PS50238">
    <property type="entry name" value="RHOGAP"/>
    <property type="match status" value="1"/>
</dbReference>
<dbReference type="GO" id="GO:0005096">
    <property type="term" value="F:GTPase activator activity"/>
    <property type="evidence" value="ECO:0007669"/>
    <property type="project" value="UniProtKB-KW"/>
</dbReference>
<feature type="compositionally biased region" description="Basic and acidic residues" evidence="2">
    <location>
        <begin position="778"/>
        <end position="819"/>
    </location>
</feature>
<reference evidence="4" key="1">
    <citation type="submission" date="2019-03" db="UniProtKB">
        <authorList>
            <consortium name="Ensembl"/>
        </authorList>
    </citation>
    <scope>IDENTIFICATION</scope>
</reference>
<dbReference type="SUPFAM" id="SSF48350">
    <property type="entry name" value="GTPase activation domain, GAP"/>
    <property type="match status" value="1"/>
</dbReference>
<protein>
    <submittedName>
        <fullName evidence="4">Rho GTPase activating protein 30</fullName>
    </submittedName>
</protein>